<keyword evidence="3" id="KW-1185">Reference proteome</keyword>
<proteinExistence type="predicted"/>
<evidence type="ECO:0000313" key="3">
    <source>
        <dbReference type="Proteomes" id="UP001066276"/>
    </source>
</evidence>
<reference evidence="2" key="1">
    <citation type="journal article" date="2022" name="bioRxiv">
        <title>Sequencing and chromosome-scale assembly of the giantPleurodeles waltlgenome.</title>
        <authorList>
            <person name="Brown T."/>
            <person name="Elewa A."/>
            <person name="Iarovenko S."/>
            <person name="Subramanian E."/>
            <person name="Araus A.J."/>
            <person name="Petzold A."/>
            <person name="Susuki M."/>
            <person name="Suzuki K.-i.T."/>
            <person name="Hayashi T."/>
            <person name="Toyoda A."/>
            <person name="Oliveira C."/>
            <person name="Osipova E."/>
            <person name="Leigh N.D."/>
            <person name="Simon A."/>
            <person name="Yun M.H."/>
        </authorList>
    </citation>
    <scope>NUCLEOTIDE SEQUENCE</scope>
    <source>
        <strain evidence="2">20211129_DDA</strain>
        <tissue evidence="2">Liver</tissue>
    </source>
</reference>
<feature type="region of interest" description="Disordered" evidence="1">
    <location>
        <begin position="1"/>
        <end position="37"/>
    </location>
</feature>
<evidence type="ECO:0000256" key="1">
    <source>
        <dbReference type="SAM" id="MobiDB-lite"/>
    </source>
</evidence>
<gene>
    <name evidence="2" type="ORF">NDU88_008294</name>
</gene>
<evidence type="ECO:0000313" key="2">
    <source>
        <dbReference type="EMBL" id="KAJ1129934.1"/>
    </source>
</evidence>
<organism evidence="2 3">
    <name type="scientific">Pleurodeles waltl</name>
    <name type="common">Iberian ribbed newt</name>
    <dbReference type="NCBI Taxonomy" id="8319"/>
    <lineage>
        <taxon>Eukaryota</taxon>
        <taxon>Metazoa</taxon>
        <taxon>Chordata</taxon>
        <taxon>Craniata</taxon>
        <taxon>Vertebrata</taxon>
        <taxon>Euteleostomi</taxon>
        <taxon>Amphibia</taxon>
        <taxon>Batrachia</taxon>
        <taxon>Caudata</taxon>
        <taxon>Salamandroidea</taxon>
        <taxon>Salamandridae</taxon>
        <taxon>Pleurodelinae</taxon>
        <taxon>Pleurodeles</taxon>
    </lineage>
</organism>
<protein>
    <submittedName>
        <fullName evidence="2">Uncharacterized protein</fullName>
    </submittedName>
</protein>
<dbReference type="EMBL" id="JANPWB010000011">
    <property type="protein sequence ID" value="KAJ1129934.1"/>
    <property type="molecule type" value="Genomic_DNA"/>
</dbReference>
<accession>A0AAV7PSR3</accession>
<dbReference type="Proteomes" id="UP001066276">
    <property type="component" value="Chromosome 7"/>
</dbReference>
<name>A0AAV7PSR3_PLEWA</name>
<dbReference type="AlphaFoldDB" id="A0AAV7PSR3"/>
<comment type="caution">
    <text evidence="2">The sequence shown here is derived from an EMBL/GenBank/DDBJ whole genome shotgun (WGS) entry which is preliminary data.</text>
</comment>
<sequence>MQHRLTGVGSGVARGPVKKEESETVQSRARQPGDEVGIAKRRRVRGSTATELQRGDPGLCSQGGCGGPIIRRQTSPLMWCSDYCSLGPGLLTRWRRPLPHCELPGQPPPAGGNMQSKT</sequence>